<dbReference type="Proteomes" id="UP000746690">
    <property type="component" value="Unassembled WGS sequence"/>
</dbReference>
<keyword evidence="3" id="KW-1185">Reference proteome</keyword>
<proteinExistence type="predicted"/>
<keyword evidence="1" id="KW-1133">Transmembrane helix</keyword>
<feature type="transmembrane region" description="Helical" evidence="1">
    <location>
        <begin position="99"/>
        <end position="118"/>
    </location>
</feature>
<dbReference type="EMBL" id="JABBHF010000007">
    <property type="protein sequence ID" value="NMH88394.1"/>
    <property type="molecule type" value="Genomic_DNA"/>
</dbReference>
<reference evidence="2 3" key="1">
    <citation type="submission" date="2020-04" db="EMBL/GenBank/DDBJ databases">
        <title>A Flavivirga sp. nov.</title>
        <authorList>
            <person name="Sun X."/>
        </authorList>
    </citation>
    <scope>NUCLEOTIDE SEQUENCE [LARGE SCALE GENOMIC DNA]</scope>
    <source>
        <strain evidence="2 3">Y03</strain>
    </source>
</reference>
<accession>A0ABX1RXV5</accession>
<feature type="transmembrane region" description="Helical" evidence="1">
    <location>
        <begin position="50"/>
        <end position="74"/>
    </location>
</feature>
<keyword evidence="1" id="KW-0812">Transmembrane</keyword>
<evidence type="ECO:0000313" key="3">
    <source>
        <dbReference type="Proteomes" id="UP000746690"/>
    </source>
</evidence>
<name>A0ABX1RXV5_9FLAO</name>
<sequence length="198" mass="22545">MKIKDLVSIILRIIGLVAFWKSIQTFGSMLSGVGVLTSMFSNNHHVNNSFMIVIGTAMVLNFILPLTVAIIFIFRTERVLSIIKIKEQDQIDLNLDKHLLYHLVIIVFGFMIIMHGSGNFLEFNFKTDTKTEYTTKNISNKNQSPNISKEEKVFVTNSKSKNMNYFALIEIVFGVVLLTKATDISKKIENNFTSKRTD</sequence>
<comment type="caution">
    <text evidence="2">The sequence shown here is derived from an EMBL/GenBank/DDBJ whole genome shotgun (WGS) entry which is preliminary data.</text>
</comment>
<organism evidence="2 3">
    <name type="scientific">Flavivirga algicola</name>
    <dbReference type="NCBI Taxonomy" id="2729136"/>
    <lineage>
        <taxon>Bacteria</taxon>
        <taxon>Pseudomonadati</taxon>
        <taxon>Bacteroidota</taxon>
        <taxon>Flavobacteriia</taxon>
        <taxon>Flavobacteriales</taxon>
        <taxon>Flavobacteriaceae</taxon>
        <taxon>Flavivirga</taxon>
    </lineage>
</organism>
<feature type="transmembrane region" description="Helical" evidence="1">
    <location>
        <begin position="163"/>
        <end position="179"/>
    </location>
</feature>
<feature type="transmembrane region" description="Helical" evidence="1">
    <location>
        <begin position="9"/>
        <end position="30"/>
    </location>
</feature>
<dbReference type="RefSeq" id="WP_169674107.1">
    <property type="nucleotide sequence ID" value="NZ_JABBHF010000007.1"/>
</dbReference>
<evidence type="ECO:0000313" key="2">
    <source>
        <dbReference type="EMBL" id="NMH88394.1"/>
    </source>
</evidence>
<gene>
    <name evidence="2" type="ORF">HHX25_12840</name>
</gene>
<evidence type="ECO:0000256" key="1">
    <source>
        <dbReference type="SAM" id="Phobius"/>
    </source>
</evidence>
<keyword evidence="1" id="KW-0472">Membrane</keyword>
<protein>
    <submittedName>
        <fullName evidence="2">Uncharacterized protein</fullName>
    </submittedName>
</protein>